<feature type="region of interest" description="Disordered" evidence="4">
    <location>
        <begin position="475"/>
        <end position="495"/>
    </location>
</feature>
<dbReference type="EMBL" id="JBEDUW010000006">
    <property type="protein sequence ID" value="KAK9923211.1"/>
    <property type="molecule type" value="Genomic_DNA"/>
</dbReference>
<sequence length="843" mass="91922">MDCSPETNPVAATSSSPVSSSPPVQESPFSNFLSNLTPINTVKSESYTQLGTFLPTPPVVFTSPHIDLLRENSFLERNDIVEAGSNVVVYKECNTNIVQNPSFEKEVQLSSASGCIDEYLADPKVDCTNSAGLHLKPANDVSQLLRSGITVSKESNTEVHEVIDGSTKNEALTSSSQAEENMPSRELIESTTNQSSVKNSDELPRFSSVKGKESAINVDLVSQAQSQGQNTSKSSGDQYAEQNATVQLYEDLNERKRKVLEGSVKEVSQHHRGIRRHLQFETAVAHKSTTFGNNESLWSLTHDTANLRSPSNLTNLRTLASSHFDNKAPSGPQAVSCDTSQLSFCPHDSVRSVLTGGNSSTSAPIHSGIGLHLNSVSKSTSMSSDVFSSRKSTGYLSTTDQMLDHDIKKDSSSSFISGVPGENYSCVGDGQQESQSAADTSSFTFYSTDGMPYLPCDSLHHILVDQQPVSCEVGDASQDANKVEESNQLSQTRKRRKGAEISDGCKRCNCRKSKCLKLYCECFAAGVFCLDSCACENCYNKPEFEDTVFDTRQQIESRNPLAFAPKVVKHEIDSLPNITEEADWMTPSSARHKRGCNCKKSKCLKKYCECYQANVGCSGACRCDGCQNPCGTKADQEYNRAEKWETHPAEKLDTIKGGNDCIKAANINPYSPSWEGLCAISNLTPLSHPCSSMKVSSASSSLRNTKISQSHLQSSKLQSSGTGRFKVGRSPVIFTPQVYESKGPYQLSSDDASCERTYDDAPEILKEASYTTKVVKASSPNQKRVSPPQSRAKKVHSSSPRGLRSGRKFILQAVPSFPPLSPYTDSKDAINDTRNSRKDNNNI</sequence>
<evidence type="ECO:0000256" key="1">
    <source>
        <dbReference type="ARBA" id="ARBA00004123"/>
    </source>
</evidence>
<evidence type="ECO:0000259" key="5">
    <source>
        <dbReference type="PROSITE" id="PS51634"/>
    </source>
</evidence>
<dbReference type="PROSITE" id="PS51634">
    <property type="entry name" value="CRC"/>
    <property type="match status" value="1"/>
</dbReference>
<dbReference type="PANTHER" id="PTHR46159">
    <property type="entry name" value="PROTEIN TESMIN/TSO1-LIKE CXC 2"/>
    <property type="match status" value="1"/>
</dbReference>
<feature type="compositionally biased region" description="Polar residues" evidence="4">
    <location>
        <begin position="189"/>
        <end position="198"/>
    </location>
</feature>
<comment type="caution">
    <text evidence="6">The sequence shown here is derived from an EMBL/GenBank/DDBJ whole genome shotgun (WGS) entry which is preliminary data.</text>
</comment>
<dbReference type="GO" id="GO:0003700">
    <property type="term" value="F:DNA-binding transcription factor activity"/>
    <property type="evidence" value="ECO:0007669"/>
    <property type="project" value="InterPro"/>
</dbReference>
<feature type="region of interest" description="Disordered" evidence="4">
    <location>
        <begin position="1"/>
        <end position="27"/>
    </location>
</feature>
<organism evidence="6 7">
    <name type="scientific">Rubus argutus</name>
    <name type="common">Southern blackberry</name>
    <dbReference type="NCBI Taxonomy" id="59490"/>
    <lineage>
        <taxon>Eukaryota</taxon>
        <taxon>Viridiplantae</taxon>
        <taxon>Streptophyta</taxon>
        <taxon>Embryophyta</taxon>
        <taxon>Tracheophyta</taxon>
        <taxon>Spermatophyta</taxon>
        <taxon>Magnoliopsida</taxon>
        <taxon>eudicotyledons</taxon>
        <taxon>Gunneridae</taxon>
        <taxon>Pentapetalae</taxon>
        <taxon>rosids</taxon>
        <taxon>fabids</taxon>
        <taxon>Rosales</taxon>
        <taxon>Rosaceae</taxon>
        <taxon>Rosoideae</taxon>
        <taxon>Rosoideae incertae sedis</taxon>
        <taxon>Rubus</taxon>
    </lineage>
</organism>
<feature type="domain" description="CRC" evidence="5">
    <location>
        <begin position="504"/>
        <end position="631"/>
    </location>
</feature>
<gene>
    <name evidence="6" type="ORF">M0R45_031641</name>
</gene>
<feature type="compositionally biased region" description="Polar residues" evidence="4">
    <location>
        <begin position="1"/>
        <end position="13"/>
    </location>
</feature>
<comment type="subcellular location">
    <subcellularLocation>
        <location evidence="1">Nucleus</location>
    </subcellularLocation>
</comment>
<dbReference type="InterPro" id="IPR044522">
    <property type="entry name" value="TSO1-like"/>
</dbReference>
<keyword evidence="3" id="KW-0539">Nucleus</keyword>
<evidence type="ECO:0000313" key="7">
    <source>
        <dbReference type="Proteomes" id="UP001457282"/>
    </source>
</evidence>
<comment type="similarity">
    <text evidence="2">Belongs to the lin-54 family.</text>
</comment>
<dbReference type="InterPro" id="IPR005172">
    <property type="entry name" value="CRC"/>
</dbReference>
<evidence type="ECO:0000256" key="4">
    <source>
        <dbReference type="SAM" id="MobiDB-lite"/>
    </source>
</evidence>
<protein>
    <recommendedName>
        <fullName evidence="5">CRC domain-containing protein</fullName>
    </recommendedName>
</protein>
<dbReference type="InterPro" id="IPR033467">
    <property type="entry name" value="Tesmin/TSO1-like_CXC"/>
</dbReference>
<dbReference type="Proteomes" id="UP001457282">
    <property type="component" value="Unassembled WGS sequence"/>
</dbReference>
<feature type="compositionally biased region" description="Basic and acidic residues" evidence="4">
    <location>
        <begin position="825"/>
        <end position="843"/>
    </location>
</feature>
<dbReference type="AlphaFoldDB" id="A0AAW1WH78"/>
<feature type="compositionally biased region" description="Polar residues" evidence="4">
    <location>
        <begin position="778"/>
        <end position="789"/>
    </location>
</feature>
<feature type="region of interest" description="Disordered" evidence="4">
    <location>
        <begin position="156"/>
        <end position="209"/>
    </location>
</feature>
<dbReference type="PANTHER" id="PTHR46159:SF18">
    <property type="entry name" value="CRC DOMAIN-CONTAINING PROTEIN"/>
    <property type="match status" value="1"/>
</dbReference>
<keyword evidence="7" id="KW-1185">Reference proteome</keyword>
<dbReference type="SMART" id="SM01114">
    <property type="entry name" value="CXC"/>
    <property type="match status" value="2"/>
</dbReference>
<name>A0AAW1WH78_RUBAR</name>
<dbReference type="GO" id="GO:0005634">
    <property type="term" value="C:nucleus"/>
    <property type="evidence" value="ECO:0007669"/>
    <property type="project" value="UniProtKB-SubCell"/>
</dbReference>
<proteinExistence type="inferred from homology"/>
<feature type="compositionally biased region" description="Low complexity" evidence="4">
    <location>
        <begin position="14"/>
        <end position="27"/>
    </location>
</feature>
<evidence type="ECO:0000256" key="2">
    <source>
        <dbReference type="ARBA" id="ARBA00007267"/>
    </source>
</evidence>
<accession>A0AAW1WH78</accession>
<evidence type="ECO:0000313" key="6">
    <source>
        <dbReference type="EMBL" id="KAK9923211.1"/>
    </source>
</evidence>
<feature type="region of interest" description="Disordered" evidence="4">
    <location>
        <begin position="773"/>
        <end position="843"/>
    </location>
</feature>
<evidence type="ECO:0000256" key="3">
    <source>
        <dbReference type="ARBA" id="ARBA00023242"/>
    </source>
</evidence>
<feature type="compositionally biased region" description="Polar residues" evidence="4">
    <location>
        <begin position="166"/>
        <end position="179"/>
    </location>
</feature>
<dbReference type="Pfam" id="PF03638">
    <property type="entry name" value="TCR"/>
    <property type="match status" value="2"/>
</dbReference>
<reference evidence="6 7" key="1">
    <citation type="journal article" date="2023" name="G3 (Bethesda)">
        <title>A chromosome-length genome assembly and annotation of blackberry (Rubus argutus, cv. 'Hillquist').</title>
        <authorList>
            <person name="Bruna T."/>
            <person name="Aryal R."/>
            <person name="Dudchenko O."/>
            <person name="Sargent D.J."/>
            <person name="Mead D."/>
            <person name="Buti M."/>
            <person name="Cavallini A."/>
            <person name="Hytonen T."/>
            <person name="Andres J."/>
            <person name="Pham M."/>
            <person name="Weisz D."/>
            <person name="Mascagni F."/>
            <person name="Usai G."/>
            <person name="Natali L."/>
            <person name="Bassil N."/>
            <person name="Fernandez G.E."/>
            <person name="Lomsadze A."/>
            <person name="Armour M."/>
            <person name="Olukolu B."/>
            <person name="Poorten T."/>
            <person name="Britton C."/>
            <person name="Davik J."/>
            <person name="Ashrafi H."/>
            <person name="Aiden E.L."/>
            <person name="Borodovsky M."/>
            <person name="Worthington M."/>
        </authorList>
    </citation>
    <scope>NUCLEOTIDE SEQUENCE [LARGE SCALE GENOMIC DNA]</scope>
    <source>
        <strain evidence="6">PI 553951</strain>
    </source>
</reference>